<keyword evidence="3" id="KW-1185">Reference proteome</keyword>
<dbReference type="Gene3D" id="3.80.10.10">
    <property type="entry name" value="Ribonuclease Inhibitor"/>
    <property type="match status" value="1"/>
</dbReference>
<protein>
    <submittedName>
        <fullName evidence="2">Aste57867_19736 protein</fullName>
    </submittedName>
</protein>
<evidence type="ECO:0000313" key="1">
    <source>
        <dbReference type="EMBL" id="KAF0688666.1"/>
    </source>
</evidence>
<dbReference type="PANTHER" id="PTHR13318">
    <property type="entry name" value="PARTNER OF PAIRED, ISOFORM B-RELATED"/>
    <property type="match status" value="1"/>
</dbReference>
<reference evidence="1" key="2">
    <citation type="submission" date="2019-06" db="EMBL/GenBank/DDBJ databases">
        <title>Genomics analysis of Aphanomyces spp. identifies a new class of oomycete effector associated with host adaptation.</title>
        <authorList>
            <person name="Gaulin E."/>
        </authorList>
    </citation>
    <scope>NUCLEOTIDE SEQUENCE</scope>
    <source>
        <strain evidence="1">CBS 578.67</strain>
    </source>
</reference>
<reference evidence="2 3" key="1">
    <citation type="submission" date="2019-03" db="EMBL/GenBank/DDBJ databases">
        <authorList>
            <person name="Gaulin E."/>
            <person name="Dumas B."/>
        </authorList>
    </citation>
    <scope>NUCLEOTIDE SEQUENCE [LARGE SCALE GENOMIC DNA]</scope>
    <source>
        <strain evidence="2">CBS 568.67</strain>
    </source>
</reference>
<dbReference type="GO" id="GO:0019005">
    <property type="term" value="C:SCF ubiquitin ligase complex"/>
    <property type="evidence" value="ECO:0007669"/>
    <property type="project" value="TreeGrafter"/>
</dbReference>
<name>A0A485LD40_9STRA</name>
<evidence type="ECO:0000313" key="2">
    <source>
        <dbReference type="EMBL" id="VFT96434.1"/>
    </source>
</evidence>
<dbReference type="InterPro" id="IPR032675">
    <property type="entry name" value="LRR_dom_sf"/>
</dbReference>
<dbReference type="SUPFAM" id="SSF52047">
    <property type="entry name" value="RNI-like"/>
    <property type="match status" value="1"/>
</dbReference>
<organism evidence="2 3">
    <name type="scientific">Aphanomyces stellatus</name>
    <dbReference type="NCBI Taxonomy" id="120398"/>
    <lineage>
        <taxon>Eukaryota</taxon>
        <taxon>Sar</taxon>
        <taxon>Stramenopiles</taxon>
        <taxon>Oomycota</taxon>
        <taxon>Saprolegniomycetes</taxon>
        <taxon>Saprolegniales</taxon>
        <taxon>Verrucalvaceae</taxon>
        <taxon>Aphanomyces</taxon>
    </lineage>
</organism>
<dbReference type="Proteomes" id="UP000332933">
    <property type="component" value="Unassembled WGS sequence"/>
</dbReference>
<dbReference type="GO" id="GO:0031146">
    <property type="term" value="P:SCF-dependent proteasomal ubiquitin-dependent protein catabolic process"/>
    <property type="evidence" value="ECO:0007669"/>
    <property type="project" value="TreeGrafter"/>
</dbReference>
<dbReference type="AlphaFoldDB" id="A0A485LD40"/>
<evidence type="ECO:0000313" key="3">
    <source>
        <dbReference type="Proteomes" id="UP000332933"/>
    </source>
</evidence>
<dbReference type="PANTHER" id="PTHR13318:SF190">
    <property type="entry name" value="PARTNER OF PAIRED, ISOFORM B"/>
    <property type="match status" value="1"/>
</dbReference>
<gene>
    <name evidence="2" type="primary">Aste57867_19736</name>
    <name evidence="1" type="ORF">As57867_019671</name>
    <name evidence="2" type="ORF">ASTE57867_19736</name>
</gene>
<accession>A0A485LD40</accession>
<dbReference type="EMBL" id="CAADRA010006735">
    <property type="protein sequence ID" value="VFT96434.1"/>
    <property type="molecule type" value="Genomic_DNA"/>
</dbReference>
<sequence length="476" mass="53554">MKAHRAAPPVAGASKLSLLSLPSGIFLKIIQHLEDAKSVFFLLDARGSDTRGPLEQHLWLLSQAVPHAALWPVLHLDTKHWTRLQSLSLLEHVEATMHLFGHIVVDESTDVTWLHHHRVVHTTFTWTDVPQPNDTTTTDIQRWYFDWATSFRVTQLAVWPGDDEKMPAFLAVLPHLDSLTHLDMCVHVMPLLTPLFEWLPTSSVVDFKVMGTSDFYGVESHLTTHMVNCLRMWVETRPARHLTLHCCSWQDKNSAIIQASLHEMLHCPTMESLDLHGFDLPTSAWSMPPTFPPSLTSLAMDNCRGLSSSRLIEMAAALVGSNVARLSLHGTEDDDDDDAYEDGMLVLLETLPRTNVTTLDLSNRFKLVTKLVQVGSSLAAHHRLETLVLKSFRLTDTFAIELALALQYHPSLRHLHVDYMGEMSAQGLRAVMAIPNLQTLHVRLRSSGSMTRIEAEKTLVESLAQEVGVELELTRW</sequence>
<proteinExistence type="predicted"/>
<dbReference type="EMBL" id="VJMH01006712">
    <property type="protein sequence ID" value="KAF0688666.1"/>
    <property type="molecule type" value="Genomic_DNA"/>
</dbReference>